<dbReference type="InterPro" id="IPR037768">
    <property type="entry name" value="C2B_Copine"/>
</dbReference>
<proteinExistence type="inferred from homology"/>
<dbReference type="SMART" id="SM00327">
    <property type="entry name" value="VWA"/>
    <property type="match status" value="1"/>
</dbReference>
<keyword evidence="6" id="KW-1185">Reference proteome</keyword>
<dbReference type="PANTHER" id="PTHR10857:SF106">
    <property type="entry name" value="C2 DOMAIN-CONTAINING PROTEIN"/>
    <property type="match status" value="1"/>
</dbReference>
<dbReference type="PROSITE" id="PS50234">
    <property type="entry name" value="VWFA"/>
    <property type="match status" value="1"/>
</dbReference>
<evidence type="ECO:0000256" key="2">
    <source>
        <dbReference type="ARBA" id="ARBA00022737"/>
    </source>
</evidence>
<organism evidence="5 6">
    <name type="scientific">Stentor coeruleus</name>
    <dbReference type="NCBI Taxonomy" id="5963"/>
    <lineage>
        <taxon>Eukaryota</taxon>
        <taxon>Sar</taxon>
        <taxon>Alveolata</taxon>
        <taxon>Ciliophora</taxon>
        <taxon>Postciliodesmatophora</taxon>
        <taxon>Heterotrichea</taxon>
        <taxon>Heterotrichida</taxon>
        <taxon>Stentoridae</taxon>
        <taxon>Stentor</taxon>
    </lineage>
</organism>
<evidence type="ECO:0000256" key="1">
    <source>
        <dbReference type="ARBA" id="ARBA00009048"/>
    </source>
</evidence>
<keyword evidence="2" id="KW-0677">Repeat</keyword>
<evidence type="ECO:0000313" key="6">
    <source>
        <dbReference type="Proteomes" id="UP000187209"/>
    </source>
</evidence>
<dbReference type="AlphaFoldDB" id="A0A1R2CPM3"/>
<dbReference type="InterPro" id="IPR036465">
    <property type="entry name" value="vWFA_dom_sf"/>
</dbReference>
<reference evidence="5 6" key="1">
    <citation type="submission" date="2016-11" db="EMBL/GenBank/DDBJ databases">
        <title>The macronuclear genome of Stentor coeruleus: a giant cell with tiny introns.</title>
        <authorList>
            <person name="Slabodnick M."/>
            <person name="Ruby J.G."/>
            <person name="Reiff S.B."/>
            <person name="Swart E.C."/>
            <person name="Gosai S."/>
            <person name="Prabakaran S."/>
            <person name="Witkowska E."/>
            <person name="Larue G.E."/>
            <person name="Fisher S."/>
            <person name="Freeman R.M."/>
            <person name="Gunawardena J."/>
            <person name="Chu W."/>
            <person name="Stover N.A."/>
            <person name="Gregory B.D."/>
            <person name="Nowacki M."/>
            <person name="Derisi J."/>
            <person name="Roy S.W."/>
            <person name="Marshall W.F."/>
            <person name="Sood P."/>
        </authorList>
    </citation>
    <scope>NUCLEOTIDE SEQUENCE [LARGE SCALE GENOMIC DNA]</scope>
    <source>
        <strain evidence="5">WM001</strain>
    </source>
</reference>
<feature type="domain" description="C2" evidence="3">
    <location>
        <begin position="113"/>
        <end position="238"/>
    </location>
</feature>
<comment type="caution">
    <text evidence="5">The sequence shown here is derived from an EMBL/GenBank/DDBJ whole genome shotgun (WGS) entry which is preliminary data.</text>
</comment>
<dbReference type="SUPFAM" id="SSF49562">
    <property type="entry name" value="C2 domain (Calcium/lipid-binding domain, CaLB)"/>
    <property type="match status" value="1"/>
</dbReference>
<comment type="similarity">
    <text evidence="1">Belongs to the copine family.</text>
</comment>
<dbReference type="PANTHER" id="PTHR10857">
    <property type="entry name" value="COPINE"/>
    <property type="match status" value="1"/>
</dbReference>
<evidence type="ECO:0000259" key="4">
    <source>
        <dbReference type="PROSITE" id="PS50234"/>
    </source>
</evidence>
<dbReference type="Pfam" id="PF00168">
    <property type="entry name" value="C2"/>
    <property type="match status" value="2"/>
</dbReference>
<dbReference type="InterPro" id="IPR035892">
    <property type="entry name" value="C2_domain_sf"/>
</dbReference>
<dbReference type="GO" id="GO:0005886">
    <property type="term" value="C:plasma membrane"/>
    <property type="evidence" value="ECO:0007669"/>
    <property type="project" value="TreeGrafter"/>
</dbReference>
<dbReference type="OrthoDB" id="5855668at2759"/>
<evidence type="ECO:0000313" key="5">
    <source>
        <dbReference type="EMBL" id="OMJ90957.1"/>
    </source>
</evidence>
<gene>
    <name evidence="5" type="ORF">SteCoe_6625</name>
</gene>
<dbReference type="CDD" id="cd04047">
    <property type="entry name" value="C2B_Copine"/>
    <property type="match status" value="1"/>
</dbReference>
<dbReference type="GO" id="GO:0071277">
    <property type="term" value="P:cellular response to calcium ion"/>
    <property type="evidence" value="ECO:0007669"/>
    <property type="project" value="TreeGrafter"/>
</dbReference>
<dbReference type="Pfam" id="PF07002">
    <property type="entry name" value="Copine"/>
    <property type="match status" value="1"/>
</dbReference>
<feature type="domain" description="VWFA" evidence="4">
    <location>
        <begin position="277"/>
        <end position="452"/>
    </location>
</feature>
<accession>A0A1R2CPM3</accession>
<dbReference type="InterPro" id="IPR045052">
    <property type="entry name" value="Copine"/>
</dbReference>
<dbReference type="EMBL" id="MPUH01000092">
    <property type="protein sequence ID" value="OMJ90957.1"/>
    <property type="molecule type" value="Genomic_DNA"/>
</dbReference>
<dbReference type="Gene3D" id="2.60.40.150">
    <property type="entry name" value="C2 domain"/>
    <property type="match status" value="2"/>
</dbReference>
<dbReference type="SMART" id="SM00239">
    <property type="entry name" value="C2"/>
    <property type="match status" value="2"/>
</dbReference>
<dbReference type="InterPro" id="IPR010734">
    <property type="entry name" value="Copine_C"/>
</dbReference>
<sequence length="509" mass="58744">MDFTERKNSIEFTLSAKLIEDFVDSNRECFCFIEMKTNGQEWVELNRTKLVSMTQNIEWTDELEVEYKFHNQQDLRVTVFKVLDGENHLVGQTTEELRSLLNPLTERTLINIDSQEVGVLILKCEESEETKSKIVFELRAEGLEDLDVWDKSDPYLKIFRESRSGWLLIHETKVIPDTLNPHWEVIAMDFYHFCHCNPNTQIRIECYDWDSPTKSELIGEVGFKAHELQQGKIFTLVNASKIKKNQDSASGKILVERCDMIPEKSFIDYLRDGMSINITVGIDFTASNGLISNNNSLHYLQEGYQNEYEKALRLLGSILSGYDTDQKFCAFGFGGKPHWVKPVGIRQDFALNQHEHRPFIDSFEGVIECYRKVLEQITLSGPTYLAPLIRKQLEVISVSPPKTYHILLVFTDGEVDDLEDVIEVLVEASTKPLSIVIIGLGYESFGKMQKLDGDQKDLTNRRGQKCARDIVQFVNYRNYKHDIGIFTREALMEIPIQLMNYMKIKSSSR</sequence>
<dbReference type="GO" id="GO:0005544">
    <property type="term" value="F:calcium-dependent phospholipid binding"/>
    <property type="evidence" value="ECO:0007669"/>
    <property type="project" value="InterPro"/>
</dbReference>
<dbReference type="Proteomes" id="UP000187209">
    <property type="component" value="Unassembled WGS sequence"/>
</dbReference>
<dbReference type="PROSITE" id="PS50004">
    <property type="entry name" value="C2"/>
    <property type="match status" value="2"/>
</dbReference>
<dbReference type="SUPFAM" id="SSF53300">
    <property type="entry name" value="vWA-like"/>
    <property type="match status" value="1"/>
</dbReference>
<dbReference type="InterPro" id="IPR000008">
    <property type="entry name" value="C2_dom"/>
</dbReference>
<dbReference type="InterPro" id="IPR002035">
    <property type="entry name" value="VWF_A"/>
</dbReference>
<protein>
    <recommendedName>
        <fullName evidence="7">C2 domain-containing protein</fullName>
    </recommendedName>
</protein>
<feature type="domain" description="C2" evidence="3">
    <location>
        <begin position="1"/>
        <end position="111"/>
    </location>
</feature>
<name>A0A1R2CPM3_9CILI</name>
<evidence type="ECO:0008006" key="7">
    <source>
        <dbReference type="Google" id="ProtNLM"/>
    </source>
</evidence>
<evidence type="ECO:0000259" key="3">
    <source>
        <dbReference type="PROSITE" id="PS50004"/>
    </source>
</evidence>